<name>A0AAI9DG25_PLUGE</name>
<sequence>MLKNRSHWSHREPRVTSKLLLRMMIALSGLCLLAQLTGCGSTRTVYVPVPYVPLPASLTGETPQPEIPEPMTWGSSLDLNVSLLSALAQCNRDKADIRDIDQQRIAEQSIEK</sequence>
<organism evidence="1">
    <name type="scientific">Pluralibacter gergoviae</name>
    <name type="common">Enterobacter gergoviae</name>
    <dbReference type="NCBI Taxonomy" id="61647"/>
    <lineage>
        <taxon>Bacteria</taxon>
        <taxon>Pseudomonadati</taxon>
        <taxon>Pseudomonadota</taxon>
        <taxon>Gammaproteobacteria</taxon>
        <taxon>Enterobacterales</taxon>
        <taxon>Enterobacteriaceae</taxon>
        <taxon>Pluralibacter</taxon>
    </lineage>
</organism>
<protein>
    <submittedName>
        <fullName evidence="1">Rz1 lytic protein</fullName>
    </submittedName>
</protein>
<reference evidence="1" key="1">
    <citation type="submission" date="2024-02" db="EMBL/GenBank/DDBJ databases">
        <authorList>
            <consortium name="Clinical and Environmental Microbiology Branch: Whole genome sequencing antimicrobial resistance pathogens in the healthcare setting"/>
        </authorList>
    </citation>
    <scope>NUCLEOTIDE SEQUENCE</scope>
    <source>
        <strain evidence="1">2021DK-00143</strain>
    </source>
</reference>
<dbReference type="AlphaFoldDB" id="A0AAI9DG25"/>
<dbReference type="InterPro" id="IPR058979">
    <property type="entry name" value="LysC-like"/>
</dbReference>
<dbReference type="EMBL" id="ABLOKC030000001">
    <property type="protein sequence ID" value="EML1469369.1"/>
    <property type="molecule type" value="Genomic_DNA"/>
</dbReference>
<accession>A0AAI9DG25</accession>
<dbReference type="RefSeq" id="WP_080964485.1">
    <property type="nucleotide sequence ID" value="NZ_NGRT01000001.1"/>
</dbReference>
<proteinExistence type="predicted"/>
<evidence type="ECO:0000313" key="1">
    <source>
        <dbReference type="EMBL" id="EML1469369.1"/>
    </source>
</evidence>
<gene>
    <name evidence="1" type="ORF">QEG54_000034</name>
</gene>
<dbReference type="Pfam" id="PF23793">
    <property type="entry name" value="LysC"/>
    <property type="match status" value="1"/>
</dbReference>
<comment type="caution">
    <text evidence="1">The sequence shown here is derived from an EMBL/GenBank/DDBJ whole genome shotgun (WGS) entry which is preliminary data.</text>
</comment>